<feature type="compositionally biased region" description="Basic residues" evidence="1">
    <location>
        <begin position="38"/>
        <end position="56"/>
    </location>
</feature>
<proteinExistence type="predicted"/>
<organism evidence="3 4">
    <name type="scientific">Chlorella vulgaris</name>
    <name type="common">Green alga</name>
    <dbReference type="NCBI Taxonomy" id="3077"/>
    <lineage>
        <taxon>Eukaryota</taxon>
        <taxon>Viridiplantae</taxon>
        <taxon>Chlorophyta</taxon>
        <taxon>core chlorophytes</taxon>
        <taxon>Trebouxiophyceae</taxon>
        <taxon>Chlorellales</taxon>
        <taxon>Chlorellaceae</taxon>
        <taxon>Chlorella clade</taxon>
        <taxon>Chlorella</taxon>
    </lineage>
</organism>
<dbReference type="OrthoDB" id="10253204at2759"/>
<dbReference type="SUPFAM" id="SSF52954">
    <property type="entry name" value="Class II aaRS ABD-related"/>
    <property type="match status" value="1"/>
</dbReference>
<feature type="domain" description="Brix" evidence="2">
    <location>
        <begin position="117"/>
        <end position="312"/>
    </location>
</feature>
<gene>
    <name evidence="3" type="ORF">D9Q98_004708</name>
</gene>
<feature type="compositionally biased region" description="Polar residues" evidence="1">
    <location>
        <begin position="21"/>
        <end position="30"/>
    </location>
</feature>
<dbReference type="AlphaFoldDB" id="A0A9D4TQ88"/>
<dbReference type="Pfam" id="PF04427">
    <property type="entry name" value="Brix"/>
    <property type="match status" value="1"/>
</dbReference>
<sequence length="336" mass="39165">MGKRERENEDEGPSRGGSAPTIGQQTSQIANKIVRGAKYAKLKHEKHKSKKKQRAMRQKELERAEALGIEPPPKPVPKTIENTREKDETTVQPDDAEVAADEDQDEFAEHFTRVRPPNVLITTSYKVTGLMYRFISELLETLPCATYYKRQGYPLKKIVEYAKNREFTDLMVFNEDRKQINGLLLVHLPDGPTAQFRLSNLVLSTDIKGHARATTHRPELVLNNFDTRLGHRVGRMFASLFHQDPTFRGRRVVTFHNQRDFVFFRHHRYIFEERQKKEKGQKEKVKVVKARLQEIGPRFTLKLQSLQKGTFDSKGGEFEWIHKPQEQETSRRKFQL</sequence>
<reference evidence="3" key="2">
    <citation type="submission" date="2020-11" db="EMBL/GenBank/DDBJ databases">
        <authorList>
            <person name="Cecchin M."/>
            <person name="Marcolungo L."/>
            <person name="Rossato M."/>
            <person name="Girolomoni L."/>
            <person name="Cosentino E."/>
            <person name="Cuine S."/>
            <person name="Li-Beisson Y."/>
            <person name="Delledonne M."/>
            <person name="Ballottari M."/>
        </authorList>
    </citation>
    <scope>NUCLEOTIDE SEQUENCE</scope>
    <source>
        <strain evidence="3">211/11P</strain>
        <tissue evidence="3">Whole cell</tissue>
    </source>
</reference>
<dbReference type="PANTHER" id="PTHR22734:SF3">
    <property type="entry name" value="RIBOSOME PRODUCTION FACTOR 1"/>
    <property type="match status" value="1"/>
</dbReference>
<dbReference type="GO" id="GO:0030687">
    <property type="term" value="C:preribosome, large subunit precursor"/>
    <property type="evidence" value="ECO:0007669"/>
    <property type="project" value="TreeGrafter"/>
</dbReference>
<accession>A0A9D4TQ88</accession>
<comment type="caution">
    <text evidence="3">The sequence shown here is derived from an EMBL/GenBank/DDBJ whole genome shotgun (WGS) entry which is preliminary data.</text>
</comment>
<dbReference type="GO" id="GO:0000460">
    <property type="term" value="P:maturation of 5.8S rRNA"/>
    <property type="evidence" value="ECO:0007669"/>
    <property type="project" value="TreeGrafter"/>
</dbReference>
<name>A0A9D4TQ88_CHLVU</name>
<dbReference type="EMBL" id="SIDB01000006">
    <property type="protein sequence ID" value="KAI3431661.1"/>
    <property type="molecule type" value="Genomic_DNA"/>
</dbReference>
<evidence type="ECO:0000259" key="2">
    <source>
        <dbReference type="PROSITE" id="PS50833"/>
    </source>
</evidence>
<dbReference type="FunFam" id="3.40.50.10480:FF:000004">
    <property type="entry name" value="Ribosome production factor 1"/>
    <property type="match status" value="1"/>
</dbReference>
<evidence type="ECO:0000256" key="1">
    <source>
        <dbReference type="SAM" id="MobiDB-lite"/>
    </source>
</evidence>
<dbReference type="InterPro" id="IPR007109">
    <property type="entry name" value="Brix"/>
</dbReference>
<reference evidence="3" key="1">
    <citation type="journal article" date="2019" name="Plant J.">
        <title>Chlorella vulgaris genome assembly and annotation reveals the molecular basis for metabolic acclimation to high light conditions.</title>
        <authorList>
            <person name="Cecchin M."/>
            <person name="Marcolungo L."/>
            <person name="Rossato M."/>
            <person name="Girolomoni L."/>
            <person name="Cosentino E."/>
            <person name="Cuine S."/>
            <person name="Li-Beisson Y."/>
            <person name="Delledonne M."/>
            <person name="Ballottari M."/>
        </authorList>
    </citation>
    <scope>NUCLEOTIDE SEQUENCE</scope>
    <source>
        <strain evidence="3">211/11P</strain>
    </source>
</reference>
<dbReference type="Gene3D" id="3.40.50.10480">
    <property type="entry name" value="Probable brix-domain ribosomal biogenesis protein"/>
    <property type="match status" value="1"/>
</dbReference>
<dbReference type="PANTHER" id="PTHR22734">
    <property type="entry name" value="U3 SMALL NUCLEOLAR RIBONUCLEOPROTEIN PROTEIN IMP4"/>
    <property type="match status" value="1"/>
</dbReference>
<dbReference type="InterPro" id="IPR044281">
    <property type="entry name" value="IMP4/RPF1"/>
</dbReference>
<dbReference type="SMART" id="SM00879">
    <property type="entry name" value="Brix"/>
    <property type="match status" value="1"/>
</dbReference>
<feature type="region of interest" description="Disordered" evidence="1">
    <location>
        <begin position="1"/>
        <end position="99"/>
    </location>
</feature>
<evidence type="ECO:0000313" key="4">
    <source>
        <dbReference type="Proteomes" id="UP001055712"/>
    </source>
</evidence>
<dbReference type="GO" id="GO:0000470">
    <property type="term" value="P:maturation of LSU-rRNA"/>
    <property type="evidence" value="ECO:0007669"/>
    <property type="project" value="TreeGrafter"/>
</dbReference>
<evidence type="ECO:0000313" key="3">
    <source>
        <dbReference type="EMBL" id="KAI3431661.1"/>
    </source>
</evidence>
<dbReference type="GO" id="GO:0042134">
    <property type="term" value="F:rRNA primary transcript binding"/>
    <property type="evidence" value="ECO:0007669"/>
    <property type="project" value="InterPro"/>
</dbReference>
<keyword evidence="4" id="KW-1185">Reference proteome</keyword>
<protein>
    <recommendedName>
        <fullName evidence="2">Brix domain-containing protein</fullName>
    </recommendedName>
</protein>
<dbReference type="Proteomes" id="UP001055712">
    <property type="component" value="Unassembled WGS sequence"/>
</dbReference>
<dbReference type="GO" id="GO:0005730">
    <property type="term" value="C:nucleolus"/>
    <property type="evidence" value="ECO:0007669"/>
    <property type="project" value="TreeGrafter"/>
</dbReference>
<dbReference type="PROSITE" id="PS50833">
    <property type="entry name" value="BRIX"/>
    <property type="match status" value="1"/>
</dbReference>